<dbReference type="GO" id="GO:0005524">
    <property type="term" value="F:ATP binding"/>
    <property type="evidence" value="ECO:0007669"/>
    <property type="project" value="UniProtKB-UniRule"/>
</dbReference>
<reference evidence="7" key="1">
    <citation type="submission" date="2022-06" db="EMBL/GenBank/DDBJ databases">
        <title>Uncovering the hologenomic basis of an extraordinary plant invasion.</title>
        <authorList>
            <person name="Bieker V.C."/>
            <person name="Martin M.D."/>
            <person name="Gilbert T."/>
            <person name="Hodgins K."/>
            <person name="Battlay P."/>
            <person name="Petersen B."/>
            <person name="Wilson J."/>
        </authorList>
    </citation>
    <scope>NUCLEOTIDE SEQUENCE</scope>
    <source>
        <strain evidence="7">AA19_3_7</strain>
        <tissue evidence="7">Leaf</tissue>
    </source>
</reference>
<dbReference type="PROSITE" id="PS50011">
    <property type="entry name" value="PROTEIN_KINASE_DOM"/>
    <property type="match status" value="1"/>
</dbReference>
<dbReference type="GO" id="GO:0004674">
    <property type="term" value="F:protein serine/threonine kinase activity"/>
    <property type="evidence" value="ECO:0007669"/>
    <property type="project" value="UniProtKB-KW"/>
</dbReference>
<dbReference type="Proteomes" id="UP001206925">
    <property type="component" value="Unassembled WGS sequence"/>
</dbReference>
<keyword evidence="3 4" id="KW-0067">ATP-binding</keyword>
<dbReference type="InterPro" id="IPR001245">
    <property type="entry name" value="Ser-Thr/Tyr_kinase_cat_dom"/>
</dbReference>
<keyword evidence="8" id="KW-1185">Reference proteome</keyword>
<keyword evidence="1" id="KW-0723">Serine/threonine-protein kinase</keyword>
<evidence type="ECO:0000256" key="2">
    <source>
        <dbReference type="ARBA" id="ARBA00022741"/>
    </source>
</evidence>
<keyword evidence="5" id="KW-0812">Transmembrane</keyword>
<dbReference type="SUPFAM" id="SSF56112">
    <property type="entry name" value="Protein kinase-like (PK-like)"/>
    <property type="match status" value="1"/>
</dbReference>
<feature type="binding site" evidence="4">
    <location>
        <position position="118"/>
    </location>
    <ligand>
        <name>ATP</name>
        <dbReference type="ChEBI" id="CHEBI:30616"/>
    </ligand>
</feature>
<evidence type="ECO:0000256" key="4">
    <source>
        <dbReference type="PROSITE-ProRule" id="PRU10141"/>
    </source>
</evidence>
<keyword evidence="1" id="KW-0418">Kinase</keyword>
<evidence type="ECO:0000313" key="7">
    <source>
        <dbReference type="EMBL" id="KAI7731507.1"/>
    </source>
</evidence>
<dbReference type="Gene3D" id="3.30.200.20">
    <property type="entry name" value="Phosphorylase Kinase, domain 1"/>
    <property type="match status" value="1"/>
</dbReference>
<keyword evidence="5" id="KW-1133">Transmembrane helix</keyword>
<dbReference type="PANTHER" id="PTHR47989">
    <property type="entry name" value="OS01G0750732 PROTEIN"/>
    <property type="match status" value="1"/>
</dbReference>
<evidence type="ECO:0000256" key="1">
    <source>
        <dbReference type="ARBA" id="ARBA00022527"/>
    </source>
</evidence>
<dbReference type="AlphaFoldDB" id="A0AAD5BXV4"/>
<feature type="transmembrane region" description="Helical" evidence="5">
    <location>
        <begin position="15"/>
        <end position="39"/>
    </location>
</feature>
<sequence>MDPSPDAYKNRDRTALFIIMAFASFAVALLLLAFSYYCYLRNKLSNYLKTPKEGIGSDDKGSNQSKTQVVIEKGLQIFTFKQLLSATGGFGKSNVIGQGGFGLVYRGALQDGRKIAVKLMDQAGKQGEEEFRVEVEMLSRLRSPYLLALIGYCSESHHRVLVYDFMANGGLQEHLYPIKGMQLLSY</sequence>
<name>A0AAD5BXV4_AMBAR</name>
<dbReference type="FunFam" id="3.30.200.20:FF:000376">
    <property type="entry name" value="Serine/threonine-protein kinase PBS1"/>
    <property type="match status" value="1"/>
</dbReference>
<gene>
    <name evidence="7" type="ORF">M8C21_012493</name>
</gene>
<comment type="caution">
    <text evidence="7">The sequence shown here is derived from an EMBL/GenBank/DDBJ whole genome shotgun (WGS) entry which is preliminary data.</text>
</comment>
<evidence type="ECO:0000259" key="6">
    <source>
        <dbReference type="PROSITE" id="PS50011"/>
    </source>
</evidence>
<evidence type="ECO:0000256" key="5">
    <source>
        <dbReference type="SAM" id="Phobius"/>
    </source>
</evidence>
<dbReference type="InterPro" id="IPR000719">
    <property type="entry name" value="Prot_kinase_dom"/>
</dbReference>
<keyword evidence="2 4" id="KW-0547">Nucleotide-binding</keyword>
<dbReference type="InterPro" id="IPR011009">
    <property type="entry name" value="Kinase-like_dom_sf"/>
</dbReference>
<organism evidence="7 8">
    <name type="scientific">Ambrosia artemisiifolia</name>
    <name type="common">Common ragweed</name>
    <dbReference type="NCBI Taxonomy" id="4212"/>
    <lineage>
        <taxon>Eukaryota</taxon>
        <taxon>Viridiplantae</taxon>
        <taxon>Streptophyta</taxon>
        <taxon>Embryophyta</taxon>
        <taxon>Tracheophyta</taxon>
        <taxon>Spermatophyta</taxon>
        <taxon>Magnoliopsida</taxon>
        <taxon>eudicotyledons</taxon>
        <taxon>Gunneridae</taxon>
        <taxon>Pentapetalae</taxon>
        <taxon>asterids</taxon>
        <taxon>campanulids</taxon>
        <taxon>Asterales</taxon>
        <taxon>Asteraceae</taxon>
        <taxon>Asteroideae</taxon>
        <taxon>Heliantheae alliance</taxon>
        <taxon>Heliantheae</taxon>
        <taxon>Ambrosia</taxon>
    </lineage>
</organism>
<evidence type="ECO:0000256" key="3">
    <source>
        <dbReference type="ARBA" id="ARBA00022840"/>
    </source>
</evidence>
<dbReference type="PANTHER" id="PTHR47989:SF15">
    <property type="entry name" value="SERINE_THREONINE-PROTEIN KINASE PBL7 ISOFORM X1-RELATED"/>
    <property type="match status" value="1"/>
</dbReference>
<feature type="domain" description="Protein kinase" evidence="6">
    <location>
        <begin position="90"/>
        <end position="186"/>
    </location>
</feature>
<dbReference type="PROSITE" id="PS00107">
    <property type="entry name" value="PROTEIN_KINASE_ATP"/>
    <property type="match status" value="1"/>
</dbReference>
<dbReference type="EMBL" id="JAMZMK010010441">
    <property type="protein sequence ID" value="KAI7731507.1"/>
    <property type="molecule type" value="Genomic_DNA"/>
</dbReference>
<dbReference type="Pfam" id="PF07714">
    <property type="entry name" value="PK_Tyr_Ser-Thr"/>
    <property type="match status" value="1"/>
</dbReference>
<protein>
    <recommendedName>
        <fullName evidence="6">Protein kinase domain-containing protein</fullName>
    </recommendedName>
</protein>
<keyword evidence="1" id="KW-0808">Transferase</keyword>
<accession>A0AAD5BXV4</accession>
<proteinExistence type="predicted"/>
<evidence type="ECO:0000313" key="8">
    <source>
        <dbReference type="Proteomes" id="UP001206925"/>
    </source>
</evidence>
<keyword evidence="5" id="KW-0472">Membrane</keyword>
<dbReference type="InterPro" id="IPR017441">
    <property type="entry name" value="Protein_kinase_ATP_BS"/>
</dbReference>